<keyword evidence="3" id="KW-1185">Reference proteome</keyword>
<sequence length="1464" mass="165675">MKHHSQELFELCTDTKSIPRRRTRSVSPPAARTNQRPKSGGRDELWDPWPDGDFEKLFTWEEVLRTDNLSEHWACQPGGGDKRGSESALAWSQGKKTRRVCLGVITCDEPTCEVVTRPQTRRAGIMGQLNASCLCGSQLKHIDCGVTSVLYSFKGGVYYIHKGIHHHPKQTHILHLSRDERTRFEQIVFENPAAGPAALIAGRNSLTGTRESVATISTVLLNQDRVKAELQALRGKSTRNFVDDFAEFQKNHPGYVLYSQFEAVTVVVVQTQFMVSQLVTDFIEDEAVNGIVSDAAHGFWYSSKDLLIISSTYSALLACWVPGLMTYANGGSAEHYRLHFLVLFNSMADECEKHGREVNDELFGNVVDFSEAERVGFTQAFIMFWTNREDSRSQAELEDAAGALLKGCQQHYRSQVTRVKKISGVIDPAKADNFQSRALALLLVLDMDTFKQKVASLLRDYPKTKPWLEWWLRDSHAQMLFPPFQKMKTGLFQAMPDSTNAEEAMHAKLYATVGKRYNLMEGLLCLQVFMESFQLRAAGRSVGAPIRYGAAKSWQTNLQIHGRTHPERAPRSHRSKSRKNDGRPPDTSRQLLRTHSKTRDKQQASKEDLDSDSDNSLDSNISNHPLSSRPSYPWSQNSCWLDTCLELMFITIHPHFYTVFQPRFLGIREEHPLWALNQVMKVRMSIDQTSNASRILTTQRDGFRKNLRATRIIKDISSADGVFGWLGRAFRLLLHKMPPEETYLARTFFEAQIIDLRFCSGTSGGPMHWQIPRQPHPKCHFQLDVKLSAQYKGDLAAWFRDLIRVNKEATSKTYCWRTLDAQVLCDGSSNFITLYLGIPVMLIVEFGDVLHRDNKWNIPKHIRPLTKEAEEQHSLVYDVVGLAFCDPTPKLAHFITRYSLDGKRVYHYDDLSHGGYAQLLKNATVKSHLVGNLHDIPAPGGFNFRNINVHGVVYRLRGGSDAQNFFAEHQIAAAERLHHVHVKRDLQSPGSIPIISLSRTAVAAVDPDNLIWLKNPATTQNIEYEQVPIEDPLVLQASGNEEESLSTSEIKKPLELDDGESEASDYTFDCRCGALGNGHEVAGGQKTIRCDLCENWSHIACQRGGRASNLHPKAAFYCDGCSTQESKAPPTRKSSRKATTKKKTAPLHTRLIAGKGALARLGKYWYPVRLIQSYDTVGLPASARNRVRWWVVWWRGCRFPLSLGSPPGDVEQGDLMDELWQDQAKRREIRLGEWIHSWDTPREEDLIQNFMSAEVSKELDDILLPHIASLQKLLDSPDLNQYGAEAYPVIDYILRSRKKPDGVGAYSIPFCGDISSHEYAKIARWFSENVPGASGQVEKWLGGMPLVHAFTLVVAHRKASDFEKRIEARNEEWNDSMLLKMAWADLMISYPTNSFVADVDLECLTALEARMFEDSEEAGPAGNQQWGLDAGQHHRRWNVYLGIPDEWVSARDYSESELERPLIQ</sequence>
<feature type="region of interest" description="Disordered" evidence="1">
    <location>
        <begin position="1038"/>
        <end position="1058"/>
    </location>
</feature>
<dbReference type="OrthoDB" id="2680017at2759"/>
<dbReference type="RefSeq" id="XP_041157600.1">
    <property type="nucleotide sequence ID" value="XM_041299208.1"/>
</dbReference>
<dbReference type="GeneID" id="64592972"/>
<dbReference type="SUPFAM" id="SSF57903">
    <property type="entry name" value="FYVE/PHD zinc finger"/>
    <property type="match status" value="1"/>
</dbReference>
<feature type="compositionally biased region" description="Basic and acidic residues" evidence="1">
    <location>
        <begin position="597"/>
        <end position="608"/>
    </location>
</feature>
<feature type="region of interest" description="Disordered" evidence="1">
    <location>
        <begin position="1123"/>
        <end position="1144"/>
    </location>
</feature>
<accession>A0A9P7AJD4</accession>
<dbReference type="EMBL" id="JABBWE010000048">
    <property type="protein sequence ID" value="KAG1790646.1"/>
    <property type="molecule type" value="Genomic_DNA"/>
</dbReference>
<gene>
    <name evidence="2" type="ORF">HD556DRAFT_1273816</name>
</gene>
<comment type="caution">
    <text evidence="2">The sequence shown here is derived from an EMBL/GenBank/DDBJ whole genome shotgun (WGS) entry which is preliminary data.</text>
</comment>
<organism evidence="2 3">
    <name type="scientific">Suillus plorans</name>
    <dbReference type="NCBI Taxonomy" id="116603"/>
    <lineage>
        <taxon>Eukaryota</taxon>
        <taxon>Fungi</taxon>
        <taxon>Dikarya</taxon>
        <taxon>Basidiomycota</taxon>
        <taxon>Agaricomycotina</taxon>
        <taxon>Agaricomycetes</taxon>
        <taxon>Agaricomycetidae</taxon>
        <taxon>Boletales</taxon>
        <taxon>Suillineae</taxon>
        <taxon>Suillaceae</taxon>
        <taxon>Suillus</taxon>
    </lineage>
</organism>
<dbReference type="Proteomes" id="UP000719766">
    <property type="component" value="Unassembled WGS sequence"/>
</dbReference>
<proteinExistence type="predicted"/>
<evidence type="ECO:0000313" key="2">
    <source>
        <dbReference type="EMBL" id="KAG1790646.1"/>
    </source>
</evidence>
<feature type="region of interest" description="Disordered" evidence="1">
    <location>
        <begin position="16"/>
        <end position="46"/>
    </location>
</feature>
<reference evidence="2" key="1">
    <citation type="journal article" date="2020" name="New Phytol.">
        <title>Comparative genomics reveals dynamic genome evolution in host specialist ectomycorrhizal fungi.</title>
        <authorList>
            <person name="Lofgren L.A."/>
            <person name="Nguyen N.H."/>
            <person name="Vilgalys R."/>
            <person name="Ruytinx J."/>
            <person name="Liao H.L."/>
            <person name="Branco S."/>
            <person name="Kuo A."/>
            <person name="LaButti K."/>
            <person name="Lipzen A."/>
            <person name="Andreopoulos W."/>
            <person name="Pangilinan J."/>
            <person name="Riley R."/>
            <person name="Hundley H."/>
            <person name="Na H."/>
            <person name="Barry K."/>
            <person name="Grigoriev I.V."/>
            <person name="Stajich J.E."/>
            <person name="Kennedy P.G."/>
        </authorList>
    </citation>
    <scope>NUCLEOTIDE SEQUENCE</scope>
    <source>
        <strain evidence="2">S12</strain>
    </source>
</reference>
<protein>
    <recommendedName>
        <fullName evidence="4">Zinc finger PHD-type domain-containing protein</fullName>
    </recommendedName>
</protein>
<feature type="region of interest" description="Disordered" evidence="1">
    <location>
        <begin position="557"/>
        <end position="633"/>
    </location>
</feature>
<feature type="compositionally biased region" description="Basic residues" evidence="1">
    <location>
        <begin position="1133"/>
        <end position="1144"/>
    </location>
</feature>
<evidence type="ECO:0000256" key="1">
    <source>
        <dbReference type="SAM" id="MobiDB-lite"/>
    </source>
</evidence>
<dbReference type="InterPro" id="IPR011011">
    <property type="entry name" value="Znf_FYVE_PHD"/>
</dbReference>
<dbReference type="InterPro" id="IPR013083">
    <property type="entry name" value="Znf_RING/FYVE/PHD"/>
</dbReference>
<name>A0A9P7AJD4_9AGAM</name>
<dbReference type="Gene3D" id="3.30.40.10">
    <property type="entry name" value="Zinc/RING finger domain, C3HC4 (zinc finger)"/>
    <property type="match status" value="1"/>
</dbReference>
<feature type="compositionally biased region" description="Polar residues" evidence="1">
    <location>
        <begin position="624"/>
        <end position="633"/>
    </location>
</feature>
<evidence type="ECO:0008006" key="4">
    <source>
        <dbReference type="Google" id="ProtNLM"/>
    </source>
</evidence>
<evidence type="ECO:0000313" key="3">
    <source>
        <dbReference type="Proteomes" id="UP000719766"/>
    </source>
</evidence>